<dbReference type="AlphaFoldDB" id="A0A5J9U7D3"/>
<feature type="region of interest" description="Disordered" evidence="1">
    <location>
        <begin position="83"/>
        <end position="102"/>
    </location>
</feature>
<sequence length="141" mass="14546">MLGEGVSEEGARKKAKVTKFSWKVGSEKTANAANPQTSDASAISAPPPPKVSSVQATSVKPPISIKAPVMHSLMEIITNPMGGDQASSVAKVSKASKNAPSNAKIQDKNLAIAAPVFDVPGSKAKIQDKTQDKGLEVPVEA</sequence>
<reference evidence="2 3" key="1">
    <citation type="journal article" date="2019" name="Sci. Rep.">
        <title>A high-quality genome of Eragrostis curvula grass provides insights into Poaceae evolution and supports new strategies to enhance forage quality.</title>
        <authorList>
            <person name="Carballo J."/>
            <person name="Santos B.A.C.M."/>
            <person name="Zappacosta D."/>
            <person name="Garbus I."/>
            <person name="Selva J.P."/>
            <person name="Gallo C.A."/>
            <person name="Diaz A."/>
            <person name="Albertini E."/>
            <person name="Caccamo M."/>
            <person name="Echenique V."/>
        </authorList>
    </citation>
    <scope>NUCLEOTIDE SEQUENCE [LARGE SCALE GENOMIC DNA]</scope>
    <source>
        <strain evidence="3">cv. Victoria</strain>
        <tissue evidence="2">Leaf</tissue>
    </source>
</reference>
<feature type="compositionally biased region" description="Polar residues" evidence="1">
    <location>
        <begin position="28"/>
        <end position="39"/>
    </location>
</feature>
<accession>A0A5J9U7D3</accession>
<dbReference type="EMBL" id="RWGY01000029">
    <property type="protein sequence ID" value="TVU19178.1"/>
    <property type="molecule type" value="Genomic_DNA"/>
</dbReference>
<feature type="region of interest" description="Disordered" evidence="1">
    <location>
        <begin position="1"/>
        <end position="57"/>
    </location>
</feature>
<proteinExistence type="predicted"/>
<organism evidence="2 3">
    <name type="scientific">Eragrostis curvula</name>
    <name type="common">weeping love grass</name>
    <dbReference type="NCBI Taxonomy" id="38414"/>
    <lineage>
        <taxon>Eukaryota</taxon>
        <taxon>Viridiplantae</taxon>
        <taxon>Streptophyta</taxon>
        <taxon>Embryophyta</taxon>
        <taxon>Tracheophyta</taxon>
        <taxon>Spermatophyta</taxon>
        <taxon>Magnoliopsida</taxon>
        <taxon>Liliopsida</taxon>
        <taxon>Poales</taxon>
        <taxon>Poaceae</taxon>
        <taxon>PACMAD clade</taxon>
        <taxon>Chloridoideae</taxon>
        <taxon>Eragrostideae</taxon>
        <taxon>Eragrostidinae</taxon>
        <taxon>Eragrostis</taxon>
    </lineage>
</organism>
<dbReference type="Proteomes" id="UP000324897">
    <property type="component" value="Chromosome 7"/>
</dbReference>
<dbReference type="Gramene" id="TVU19178">
    <property type="protein sequence ID" value="TVU19178"/>
    <property type="gene ID" value="EJB05_35315"/>
</dbReference>
<keyword evidence="3" id="KW-1185">Reference proteome</keyword>
<evidence type="ECO:0000256" key="1">
    <source>
        <dbReference type="SAM" id="MobiDB-lite"/>
    </source>
</evidence>
<evidence type="ECO:0000313" key="3">
    <source>
        <dbReference type="Proteomes" id="UP000324897"/>
    </source>
</evidence>
<comment type="caution">
    <text evidence="2">The sequence shown here is derived from an EMBL/GenBank/DDBJ whole genome shotgun (WGS) entry which is preliminary data.</text>
</comment>
<protein>
    <submittedName>
        <fullName evidence="2">Uncharacterized protein</fullName>
    </submittedName>
</protein>
<gene>
    <name evidence="2" type="ORF">EJB05_35315</name>
</gene>
<name>A0A5J9U7D3_9POAL</name>
<feature type="compositionally biased region" description="Low complexity" evidence="1">
    <location>
        <begin position="86"/>
        <end position="102"/>
    </location>
</feature>
<feature type="non-terminal residue" evidence="2">
    <location>
        <position position="1"/>
    </location>
</feature>
<evidence type="ECO:0000313" key="2">
    <source>
        <dbReference type="EMBL" id="TVU19178.1"/>
    </source>
</evidence>